<dbReference type="Pfam" id="PF09084">
    <property type="entry name" value="NMT1"/>
    <property type="match status" value="1"/>
</dbReference>
<keyword evidence="1" id="KW-0732">Signal</keyword>
<dbReference type="InterPro" id="IPR015168">
    <property type="entry name" value="SsuA/THI5"/>
</dbReference>
<evidence type="ECO:0000259" key="2">
    <source>
        <dbReference type="Pfam" id="PF09084"/>
    </source>
</evidence>
<accession>A0A7X1ZEU8</accession>
<proteinExistence type="predicted"/>
<dbReference type="AlphaFoldDB" id="A0A7X1ZEU8"/>
<dbReference type="CDD" id="cd13651">
    <property type="entry name" value="PBP2_ThiY"/>
    <property type="match status" value="1"/>
</dbReference>
<name>A0A7X1ZEU8_9PROT</name>
<feature type="domain" description="SsuA/THI5-like" evidence="2">
    <location>
        <begin position="47"/>
        <end position="258"/>
    </location>
</feature>
<keyword evidence="3" id="KW-0547">Nucleotide-binding</keyword>
<dbReference type="GO" id="GO:0009228">
    <property type="term" value="P:thiamine biosynthetic process"/>
    <property type="evidence" value="ECO:0007669"/>
    <property type="project" value="InterPro"/>
</dbReference>
<dbReference type="SUPFAM" id="SSF53850">
    <property type="entry name" value="Periplasmic binding protein-like II"/>
    <property type="match status" value="1"/>
</dbReference>
<protein>
    <submittedName>
        <fullName evidence="3">ABC transporter ATP-binding protein</fullName>
    </submittedName>
</protein>
<evidence type="ECO:0000256" key="1">
    <source>
        <dbReference type="SAM" id="SignalP"/>
    </source>
</evidence>
<dbReference type="GO" id="GO:0005524">
    <property type="term" value="F:ATP binding"/>
    <property type="evidence" value="ECO:0007669"/>
    <property type="project" value="UniProtKB-KW"/>
</dbReference>
<comment type="caution">
    <text evidence="3">The sequence shown here is derived from an EMBL/GenBank/DDBJ whole genome shotgun (WGS) entry which is preliminary data.</text>
</comment>
<evidence type="ECO:0000313" key="3">
    <source>
        <dbReference type="EMBL" id="MQX36286.1"/>
    </source>
</evidence>
<feature type="signal peptide" evidence="1">
    <location>
        <begin position="1"/>
        <end position="33"/>
    </location>
</feature>
<sequence length="327" mass="35195">MTLADCRLSRSVRTLAAPLLAATLALTALPARAADESLTILLDWFVNPDHAPLVVAKEKGFFTDEGLDVDLVAPADPNDPPKLVAAGQALLAVSYQPQLHIQVDRGLPLARVGTLVATPLNSVVVLADGPIETLADLEGRTVGFSVGGFEDALLGAMLEDAGVSPDDVTLVNVNFSLSPSILSGQVDAVVGAFRNFELNQMDIVGQPGRAFYPEEHGVPVYDELILVANTDRLDDPRLPGVLRALEQATAYLINHPDESWEMFIGAYPDLDDELNRRAWADTLPRFALRPAVVDGPRYAAFGRFLADRGMIEATAPVERLAVDVRTR</sequence>
<dbReference type="InterPro" id="IPR027939">
    <property type="entry name" value="NMT1/THI5"/>
</dbReference>
<organism evidence="3 4">
    <name type="scientific">Roseospira navarrensis</name>
    <dbReference type="NCBI Taxonomy" id="140058"/>
    <lineage>
        <taxon>Bacteria</taxon>
        <taxon>Pseudomonadati</taxon>
        <taxon>Pseudomonadota</taxon>
        <taxon>Alphaproteobacteria</taxon>
        <taxon>Rhodospirillales</taxon>
        <taxon>Rhodospirillaceae</taxon>
        <taxon>Roseospira</taxon>
    </lineage>
</organism>
<keyword evidence="3" id="KW-0067">ATP-binding</keyword>
<dbReference type="PANTHER" id="PTHR31528:SF3">
    <property type="entry name" value="THIAMINE BIOSYNTHESIS PROTEIN HI_0357-RELATED"/>
    <property type="match status" value="1"/>
</dbReference>
<feature type="chain" id="PRO_5031329336" evidence="1">
    <location>
        <begin position="34"/>
        <end position="327"/>
    </location>
</feature>
<dbReference type="PANTHER" id="PTHR31528">
    <property type="entry name" value="4-AMINO-5-HYDROXYMETHYL-2-METHYLPYRIMIDINE PHOSPHATE SYNTHASE THI11-RELATED"/>
    <property type="match status" value="1"/>
</dbReference>
<reference evidence="3 4" key="1">
    <citation type="submission" date="2019-10" db="EMBL/GenBank/DDBJ databases">
        <title>Draft whole-genome sequence of the purple nonsulfur photosynthetic bacterium Roseospira navarrensis DSM 15114.</title>
        <authorList>
            <person name="Kyndt J.A."/>
            <person name="Meyer T.E."/>
        </authorList>
    </citation>
    <scope>NUCLEOTIDE SEQUENCE [LARGE SCALE GENOMIC DNA]</scope>
    <source>
        <strain evidence="3 4">DSM 15114</strain>
    </source>
</reference>
<dbReference type="Gene3D" id="3.40.190.10">
    <property type="entry name" value="Periplasmic binding protein-like II"/>
    <property type="match status" value="2"/>
</dbReference>
<gene>
    <name evidence="3" type="ORF">GHC57_07115</name>
</gene>
<evidence type="ECO:0000313" key="4">
    <source>
        <dbReference type="Proteomes" id="UP000434582"/>
    </source>
</evidence>
<keyword evidence="4" id="KW-1185">Reference proteome</keyword>
<dbReference type="Proteomes" id="UP000434582">
    <property type="component" value="Unassembled WGS sequence"/>
</dbReference>
<dbReference type="OrthoDB" id="7431968at2"/>
<dbReference type="EMBL" id="WIVE01000016">
    <property type="protein sequence ID" value="MQX36286.1"/>
    <property type="molecule type" value="Genomic_DNA"/>
</dbReference>
<dbReference type="RefSeq" id="WP_153342641.1">
    <property type="nucleotide sequence ID" value="NZ_WIVE01000016.1"/>
</dbReference>